<comment type="similarity">
    <text evidence="8">Belongs to the protein-tyrosine phosphatase family. Non-receptor class 4 subfamily.</text>
</comment>
<dbReference type="GO" id="GO:0001784">
    <property type="term" value="F:phosphotyrosine residue binding"/>
    <property type="evidence" value="ECO:0007669"/>
    <property type="project" value="TreeGrafter"/>
</dbReference>
<accession>A0A267DY60</accession>
<dbReference type="Gene3D" id="3.30.505.10">
    <property type="entry name" value="SH2 domain"/>
    <property type="match status" value="2"/>
</dbReference>
<dbReference type="SUPFAM" id="SSF52799">
    <property type="entry name" value="(Phosphotyrosine protein) phosphatases II"/>
    <property type="match status" value="1"/>
</dbReference>
<evidence type="ECO:0000256" key="4">
    <source>
        <dbReference type="ARBA" id="ARBA00022553"/>
    </source>
</evidence>
<dbReference type="FunFam" id="3.90.190.10:FF:000045">
    <property type="entry name" value="Tyrosine-protein phosphatase non-receptor type 12"/>
    <property type="match status" value="1"/>
</dbReference>
<dbReference type="InterPro" id="IPR000387">
    <property type="entry name" value="Tyr_Pase_dom"/>
</dbReference>
<sequence length="547" mass="61857">MTVSVAPTATLCYHKINGPTAESLLATHGVEGAFLLRPSSKSRDGTGAQATVLSVLHRAKVIHVKIVSNGEVCQLEGDTEQFASPFEIIQHYTSGKHTLNLSNHVQVRLSQPIFKDNPVFLDDRWFHRNINGKRAAALLDGKSEGSFLIRLAAHGEPLYVISMVGPDNKVVHVQIRKGQDSRGQQKFHVSQDSTFVSVQELVSFYKERSMVDSNGIQYKLKKPVNTSSLKATTIKHRINDLGHSEEGGFSDEYMQLTKFDEDNRERPKTEGFKAANRNKNRFKNILPYDETRVKLTDTVEPPLNDYVNANYIRPDLHLPNHNVYIASQGPLQATVVDFWRMVWQEKVEMIVMTTKEVEGGKSKCAKYWSTRADPVKQVEIGESGGAFIIRYLDETLKHDYTLTKLEVSHSARKEPPRLVYHFQYLAWPDHSVPTDPTSILTLLRDMNQLVDRIRAGKPRPGPPIVVHCSAGIGRTGTFIVLDILINQLQAIGVNSDLDIFRAARNLRTQRSGMIQTEPQYRFVYMAILKYIENETNKSRPMDEVYCT</sequence>
<evidence type="ECO:0000256" key="1">
    <source>
        <dbReference type="ARBA" id="ARBA00004496"/>
    </source>
</evidence>
<protein>
    <recommendedName>
        <fullName evidence="2">protein-tyrosine-phosphatase</fullName>
        <ecNumber evidence="2">3.1.3.48</ecNumber>
    </recommendedName>
</protein>
<dbReference type="SMART" id="SM00194">
    <property type="entry name" value="PTPc"/>
    <property type="match status" value="1"/>
</dbReference>
<dbReference type="InterPro" id="IPR000242">
    <property type="entry name" value="PTP_cat"/>
</dbReference>
<name>A0A267DY60_9PLAT</name>
<dbReference type="AlphaFoldDB" id="A0A267DY60"/>
<evidence type="ECO:0000256" key="3">
    <source>
        <dbReference type="ARBA" id="ARBA00022490"/>
    </source>
</evidence>
<dbReference type="PANTHER" id="PTHR46257">
    <property type="entry name" value="TYROSINE-PROTEIN PHOSPHATASE CORKSCREW"/>
    <property type="match status" value="1"/>
</dbReference>
<evidence type="ECO:0000256" key="7">
    <source>
        <dbReference type="ARBA" id="ARBA00022999"/>
    </source>
</evidence>
<evidence type="ECO:0000256" key="8">
    <source>
        <dbReference type="ARBA" id="ARBA00034734"/>
    </source>
</evidence>
<dbReference type="PROSITE" id="PS00383">
    <property type="entry name" value="TYR_PHOSPHATASE_1"/>
    <property type="match status" value="1"/>
</dbReference>
<dbReference type="SMART" id="SM00404">
    <property type="entry name" value="PTPc_motif"/>
    <property type="match status" value="1"/>
</dbReference>
<comment type="caution">
    <text evidence="13">The sequence shown here is derived from an EMBL/GenBank/DDBJ whole genome shotgun (WGS) entry which is preliminary data.</text>
</comment>
<evidence type="ECO:0000313" key="14">
    <source>
        <dbReference type="Proteomes" id="UP000215902"/>
    </source>
</evidence>
<dbReference type="InterPro" id="IPR036860">
    <property type="entry name" value="SH2_dom_sf"/>
</dbReference>
<dbReference type="InterPro" id="IPR052123">
    <property type="entry name" value="Non-rcpt_Tyr_Phosphatase"/>
</dbReference>
<dbReference type="GO" id="GO:0030154">
    <property type="term" value="P:cell differentiation"/>
    <property type="evidence" value="ECO:0007669"/>
    <property type="project" value="TreeGrafter"/>
</dbReference>
<dbReference type="InterPro" id="IPR016130">
    <property type="entry name" value="Tyr_Pase_AS"/>
</dbReference>
<reference evidence="13 14" key="1">
    <citation type="submission" date="2017-06" db="EMBL/GenBank/DDBJ databases">
        <title>A platform for efficient transgenesis in Macrostomum lignano, a flatworm model organism for stem cell research.</title>
        <authorList>
            <person name="Berezikov E."/>
        </authorList>
    </citation>
    <scope>NUCLEOTIDE SEQUENCE [LARGE SCALE GENOMIC DNA]</scope>
    <source>
        <strain evidence="13">DV1</strain>
        <tissue evidence="13">Whole organism</tissue>
    </source>
</reference>
<dbReference type="InterPro" id="IPR029021">
    <property type="entry name" value="Prot-tyrosine_phosphatase-like"/>
</dbReference>
<evidence type="ECO:0000256" key="9">
    <source>
        <dbReference type="PROSITE-ProRule" id="PRU00191"/>
    </source>
</evidence>
<keyword evidence="7 9" id="KW-0727">SH2 domain</keyword>
<dbReference type="GO" id="GO:0035556">
    <property type="term" value="P:intracellular signal transduction"/>
    <property type="evidence" value="ECO:0007669"/>
    <property type="project" value="TreeGrafter"/>
</dbReference>
<dbReference type="GO" id="GO:0004726">
    <property type="term" value="F:non-membrane spanning protein tyrosine phosphatase activity"/>
    <property type="evidence" value="ECO:0007669"/>
    <property type="project" value="TreeGrafter"/>
</dbReference>
<evidence type="ECO:0000259" key="12">
    <source>
        <dbReference type="PROSITE" id="PS50056"/>
    </source>
</evidence>
<dbReference type="Gene3D" id="3.90.190.10">
    <property type="entry name" value="Protein tyrosine phosphatase superfamily"/>
    <property type="match status" value="1"/>
</dbReference>
<dbReference type="GO" id="GO:0000278">
    <property type="term" value="P:mitotic cell cycle"/>
    <property type="evidence" value="ECO:0007669"/>
    <property type="project" value="TreeGrafter"/>
</dbReference>
<dbReference type="InterPro" id="IPR003595">
    <property type="entry name" value="Tyr_Pase_cat"/>
</dbReference>
<dbReference type="Pfam" id="PF00017">
    <property type="entry name" value="SH2"/>
    <property type="match status" value="2"/>
</dbReference>
<keyword evidence="14" id="KW-1185">Reference proteome</keyword>
<organism evidence="13 14">
    <name type="scientific">Macrostomum lignano</name>
    <dbReference type="NCBI Taxonomy" id="282301"/>
    <lineage>
        <taxon>Eukaryota</taxon>
        <taxon>Metazoa</taxon>
        <taxon>Spiralia</taxon>
        <taxon>Lophotrochozoa</taxon>
        <taxon>Platyhelminthes</taxon>
        <taxon>Rhabditophora</taxon>
        <taxon>Macrostomorpha</taxon>
        <taxon>Macrostomida</taxon>
        <taxon>Macrostomidae</taxon>
        <taxon>Macrostomum</taxon>
    </lineage>
</organism>
<evidence type="ECO:0000259" key="10">
    <source>
        <dbReference type="PROSITE" id="PS50001"/>
    </source>
</evidence>
<keyword evidence="3" id="KW-0963">Cytoplasm</keyword>
<dbReference type="Pfam" id="PF00102">
    <property type="entry name" value="Y_phosphatase"/>
    <property type="match status" value="1"/>
</dbReference>
<dbReference type="SUPFAM" id="SSF55550">
    <property type="entry name" value="SH2 domain"/>
    <property type="match status" value="2"/>
</dbReference>
<evidence type="ECO:0000256" key="2">
    <source>
        <dbReference type="ARBA" id="ARBA00013064"/>
    </source>
</evidence>
<dbReference type="PRINTS" id="PR00401">
    <property type="entry name" value="SH2DOMAIN"/>
</dbReference>
<dbReference type="InterPro" id="IPR000980">
    <property type="entry name" value="SH2"/>
</dbReference>
<dbReference type="Proteomes" id="UP000215902">
    <property type="component" value="Unassembled WGS sequence"/>
</dbReference>
<dbReference type="PROSITE" id="PS50056">
    <property type="entry name" value="TYR_PHOSPHATASE_2"/>
    <property type="match status" value="1"/>
</dbReference>
<keyword evidence="5" id="KW-0378">Hydrolase</keyword>
<dbReference type="STRING" id="282301.A0A267DY60"/>
<evidence type="ECO:0000259" key="11">
    <source>
        <dbReference type="PROSITE" id="PS50055"/>
    </source>
</evidence>
<evidence type="ECO:0000256" key="5">
    <source>
        <dbReference type="ARBA" id="ARBA00022801"/>
    </source>
</evidence>
<evidence type="ECO:0000256" key="6">
    <source>
        <dbReference type="ARBA" id="ARBA00022912"/>
    </source>
</evidence>
<dbReference type="CDD" id="cd00173">
    <property type="entry name" value="SH2"/>
    <property type="match status" value="1"/>
</dbReference>
<dbReference type="EC" id="3.1.3.48" evidence="2"/>
<dbReference type="PROSITE" id="PS50001">
    <property type="entry name" value="SH2"/>
    <property type="match status" value="2"/>
</dbReference>
<proteinExistence type="inferred from homology"/>
<dbReference type="PROSITE" id="PS50055">
    <property type="entry name" value="TYR_PHOSPHATASE_PTP"/>
    <property type="match status" value="1"/>
</dbReference>
<feature type="domain" description="Tyrosine-protein phosphatase" evidence="11">
    <location>
        <begin position="249"/>
        <end position="530"/>
    </location>
</feature>
<comment type="subcellular location">
    <subcellularLocation>
        <location evidence="1">Cytoplasm</location>
    </subcellularLocation>
</comment>
<dbReference type="PANTHER" id="PTHR46257:SF3">
    <property type="entry name" value="TYROSINE-PROTEIN PHOSPHATASE CORKSCREW"/>
    <property type="match status" value="1"/>
</dbReference>
<evidence type="ECO:0000313" key="13">
    <source>
        <dbReference type="EMBL" id="PAA53519.1"/>
    </source>
</evidence>
<gene>
    <name evidence="13" type="ORF">BOX15_Mlig029219g1</name>
</gene>
<feature type="domain" description="SH2" evidence="10">
    <location>
        <begin position="125"/>
        <end position="224"/>
    </location>
</feature>
<dbReference type="OrthoDB" id="6274547at2759"/>
<keyword evidence="4" id="KW-0597">Phosphoprotein</keyword>
<feature type="domain" description="SH2" evidence="10">
    <location>
        <begin position="11"/>
        <end position="113"/>
    </location>
</feature>
<feature type="domain" description="Tyrosine specific protein phosphatases" evidence="12">
    <location>
        <begin position="444"/>
        <end position="521"/>
    </location>
</feature>
<keyword evidence="6" id="KW-0904">Protein phosphatase</keyword>
<dbReference type="PRINTS" id="PR00700">
    <property type="entry name" value="PRTYPHPHTASE"/>
</dbReference>
<dbReference type="SMART" id="SM00252">
    <property type="entry name" value="SH2"/>
    <property type="match status" value="2"/>
</dbReference>
<dbReference type="EMBL" id="NIVC01003075">
    <property type="protein sequence ID" value="PAA53519.1"/>
    <property type="molecule type" value="Genomic_DNA"/>
</dbReference>
<dbReference type="GO" id="GO:0005737">
    <property type="term" value="C:cytoplasm"/>
    <property type="evidence" value="ECO:0007669"/>
    <property type="project" value="UniProtKB-SubCell"/>
</dbReference>